<sequence>MVEPGGVYHHSNAAHNLLSTIREADPVNKKSGLPYNTFITVADYEHRPARASGYKDNNKVCHLRARNQLGAVLLAGRDTTACTLVMQSRPDLVFLDPRSAAENDQSAPAIDWSNVETPEWGAIPEDSDDDPETFSPKRWYEWQPKPWTYIPFNGGPHCHVFASDNNSLLPTWGTLLHGYSRSIAIQKGEADVQRGEPGACRWGDLGIFSAYWRVTW</sequence>
<dbReference type="AlphaFoldDB" id="A0AAN7B6V9"/>
<reference evidence="1" key="1">
    <citation type="journal article" date="2023" name="Mol. Phylogenet. Evol.">
        <title>Genome-scale phylogeny and comparative genomics of the fungal order Sordariales.</title>
        <authorList>
            <person name="Hensen N."/>
            <person name="Bonometti L."/>
            <person name="Westerberg I."/>
            <person name="Brannstrom I.O."/>
            <person name="Guillou S."/>
            <person name="Cros-Aarteil S."/>
            <person name="Calhoun S."/>
            <person name="Haridas S."/>
            <person name="Kuo A."/>
            <person name="Mondo S."/>
            <person name="Pangilinan J."/>
            <person name="Riley R."/>
            <person name="LaButti K."/>
            <person name="Andreopoulos B."/>
            <person name="Lipzen A."/>
            <person name="Chen C."/>
            <person name="Yan M."/>
            <person name="Daum C."/>
            <person name="Ng V."/>
            <person name="Clum A."/>
            <person name="Steindorff A."/>
            <person name="Ohm R.A."/>
            <person name="Martin F."/>
            <person name="Silar P."/>
            <person name="Natvig D.O."/>
            <person name="Lalanne C."/>
            <person name="Gautier V."/>
            <person name="Ament-Velasquez S.L."/>
            <person name="Kruys A."/>
            <person name="Hutchinson M.I."/>
            <person name="Powell A.J."/>
            <person name="Barry K."/>
            <person name="Miller A.N."/>
            <person name="Grigoriev I.V."/>
            <person name="Debuchy R."/>
            <person name="Gladieux P."/>
            <person name="Hiltunen Thoren M."/>
            <person name="Johannesson H."/>
        </authorList>
    </citation>
    <scope>NUCLEOTIDE SEQUENCE</scope>
    <source>
        <strain evidence="1">PSN293</strain>
    </source>
</reference>
<evidence type="ECO:0000313" key="1">
    <source>
        <dbReference type="EMBL" id="KAK4210295.1"/>
    </source>
</evidence>
<dbReference type="GO" id="GO:0016705">
    <property type="term" value="F:oxidoreductase activity, acting on paired donors, with incorporation or reduction of molecular oxygen"/>
    <property type="evidence" value="ECO:0007669"/>
    <property type="project" value="InterPro"/>
</dbReference>
<accession>A0AAN7B6V9</accession>
<protein>
    <submittedName>
        <fullName evidence="1">Uncharacterized protein</fullName>
    </submittedName>
</protein>
<evidence type="ECO:0000313" key="2">
    <source>
        <dbReference type="Proteomes" id="UP001301769"/>
    </source>
</evidence>
<dbReference type="Proteomes" id="UP001301769">
    <property type="component" value="Unassembled WGS sequence"/>
</dbReference>
<dbReference type="SUPFAM" id="SSF48264">
    <property type="entry name" value="Cytochrome P450"/>
    <property type="match status" value="1"/>
</dbReference>
<name>A0AAN7B6V9_9PEZI</name>
<dbReference type="InterPro" id="IPR036396">
    <property type="entry name" value="Cyt_P450_sf"/>
</dbReference>
<comment type="caution">
    <text evidence="1">The sequence shown here is derived from an EMBL/GenBank/DDBJ whole genome shotgun (WGS) entry which is preliminary data.</text>
</comment>
<dbReference type="GO" id="GO:0020037">
    <property type="term" value="F:heme binding"/>
    <property type="evidence" value="ECO:0007669"/>
    <property type="project" value="InterPro"/>
</dbReference>
<dbReference type="EMBL" id="MU858178">
    <property type="protein sequence ID" value="KAK4210295.1"/>
    <property type="molecule type" value="Genomic_DNA"/>
</dbReference>
<gene>
    <name evidence="1" type="ORF">QBC37DRAFT_448472</name>
</gene>
<dbReference type="GO" id="GO:0005506">
    <property type="term" value="F:iron ion binding"/>
    <property type="evidence" value="ECO:0007669"/>
    <property type="project" value="InterPro"/>
</dbReference>
<proteinExistence type="predicted"/>
<dbReference type="Gene3D" id="1.10.630.10">
    <property type="entry name" value="Cytochrome P450"/>
    <property type="match status" value="1"/>
</dbReference>
<dbReference type="GO" id="GO:0004497">
    <property type="term" value="F:monooxygenase activity"/>
    <property type="evidence" value="ECO:0007669"/>
    <property type="project" value="InterPro"/>
</dbReference>
<organism evidence="1 2">
    <name type="scientific">Rhypophila decipiens</name>
    <dbReference type="NCBI Taxonomy" id="261697"/>
    <lineage>
        <taxon>Eukaryota</taxon>
        <taxon>Fungi</taxon>
        <taxon>Dikarya</taxon>
        <taxon>Ascomycota</taxon>
        <taxon>Pezizomycotina</taxon>
        <taxon>Sordariomycetes</taxon>
        <taxon>Sordariomycetidae</taxon>
        <taxon>Sordariales</taxon>
        <taxon>Naviculisporaceae</taxon>
        <taxon>Rhypophila</taxon>
    </lineage>
</organism>
<reference evidence="1" key="2">
    <citation type="submission" date="2023-05" db="EMBL/GenBank/DDBJ databases">
        <authorList>
            <consortium name="Lawrence Berkeley National Laboratory"/>
            <person name="Steindorff A."/>
            <person name="Hensen N."/>
            <person name="Bonometti L."/>
            <person name="Westerberg I."/>
            <person name="Brannstrom I.O."/>
            <person name="Guillou S."/>
            <person name="Cros-Aarteil S."/>
            <person name="Calhoun S."/>
            <person name="Haridas S."/>
            <person name="Kuo A."/>
            <person name="Mondo S."/>
            <person name="Pangilinan J."/>
            <person name="Riley R."/>
            <person name="Labutti K."/>
            <person name="Andreopoulos B."/>
            <person name="Lipzen A."/>
            <person name="Chen C."/>
            <person name="Yanf M."/>
            <person name="Daum C."/>
            <person name="Ng V."/>
            <person name="Clum A."/>
            <person name="Ohm R."/>
            <person name="Martin F."/>
            <person name="Silar P."/>
            <person name="Natvig D."/>
            <person name="Lalanne C."/>
            <person name="Gautier V."/>
            <person name="Ament-Velasquez S.L."/>
            <person name="Kruys A."/>
            <person name="Hutchinson M.I."/>
            <person name="Powell A.J."/>
            <person name="Barry K."/>
            <person name="Miller A.N."/>
            <person name="Grigoriev I.V."/>
            <person name="Debuchy R."/>
            <person name="Gladieux P."/>
            <person name="Thoren M.H."/>
            <person name="Johannesson H."/>
        </authorList>
    </citation>
    <scope>NUCLEOTIDE SEQUENCE</scope>
    <source>
        <strain evidence="1">PSN293</strain>
    </source>
</reference>
<keyword evidence="2" id="KW-1185">Reference proteome</keyword>